<dbReference type="EMBL" id="FNNB01000011">
    <property type="protein sequence ID" value="SDX67735.1"/>
    <property type="molecule type" value="Genomic_DNA"/>
</dbReference>
<dbReference type="PANTHER" id="PTHR43415:SF3">
    <property type="entry name" value="GNAT-FAMILY ACETYLTRANSFERASE"/>
    <property type="match status" value="1"/>
</dbReference>
<dbReference type="PROSITE" id="PS51186">
    <property type="entry name" value="GNAT"/>
    <property type="match status" value="1"/>
</dbReference>
<dbReference type="SUPFAM" id="SSF53756">
    <property type="entry name" value="UDP-Glycosyltransferase/glycogen phosphorylase"/>
    <property type="match status" value="1"/>
</dbReference>
<evidence type="ECO:0000259" key="3">
    <source>
        <dbReference type="PROSITE" id="PS51186"/>
    </source>
</evidence>
<feature type="domain" description="N-acetyltransferase" evidence="3">
    <location>
        <begin position="352"/>
        <end position="502"/>
    </location>
</feature>
<dbReference type="GO" id="GO:0016758">
    <property type="term" value="F:hexosyltransferase activity"/>
    <property type="evidence" value="ECO:0007669"/>
    <property type="project" value="InterPro"/>
</dbReference>
<evidence type="ECO:0000313" key="5">
    <source>
        <dbReference type="Proteomes" id="UP000183076"/>
    </source>
</evidence>
<sequence>MRCLTLANLLVENGDRCHFICRDLPGHMMDYILTCGHGVTLLPPPTAGQAESNLSAPPVPPHASWAGVPLEDEVAQSRAVLAKLAPDRVVLDHYALDARWEMQAPPRGTPVMVIDDLADREHLCDILLDQNLGRRAENYAGLVPPHCNLLIGPHYALLRPEFGRLRQRALSRRKDAQLKNLLITLGGIDKDNATSAVLEAISGIALPPDLKITVVMGQNAPCISTVRAQAEMMPCPTLVLCGISNMADLMTEADLCIGAAGSTSWERCALGLPTLLLVLADNQRPGATALAKSGAAMLLGDGHMKNGSIILHEYLRADADPDRLRHMSSLAANLVDGGGATRIYDNIQWHRDQMRAANGDDISTIWEWRYGDNAQRFYRSPDVPSIDDHTAWMEKALSDPLRDLRVFCHAGQPVAHIRFDIDAENPTEAEIGICLSHSARGQGIGQRALGMACATPPFGVQCLNAEVHKDNTASARIFEKLGFRHVGTDGEFFKLVLETSTSRHPASTQSPSEEKHSDDT</sequence>
<dbReference type="NCBIfam" id="TIGR03590">
    <property type="entry name" value="PseG"/>
    <property type="match status" value="1"/>
</dbReference>
<dbReference type="InterPro" id="IPR000182">
    <property type="entry name" value="GNAT_dom"/>
</dbReference>
<organism evidence="4 5">
    <name type="scientific">Sulfitobacter pontiacus</name>
    <dbReference type="NCBI Taxonomy" id="60137"/>
    <lineage>
        <taxon>Bacteria</taxon>
        <taxon>Pseudomonadati</taxon>
        <taxon>Pseudomonadota</taxon>
        <taxon>Alphaproteobacteria</taxon>
        <taxon>Rhodobacterales</taxon>
        <taxon>Roseobacteraceae</taxon>
        <taxon>Sulfitobacter</taxon>
    </lineage>
</organism>
<dbReference type="GO" id="GO:0016787">
    <property type="term" value="F:hydrolase activity"/>
    <property type="evidence" value="ECO:0007669"/>
    <property type="project" value="UniProtKB-KW"/>
</dbReference>
<feature type="binding site" evidence="1">
    <location>
        <position position="266"/>
    </location>
    <ligand>
        <name>substrate</name>
    </ligand>
</feature>
<dbReference type="Proteomes" id="UP000183076">
    <property type="component" value="Unassembled WGS sequence"/>
</dbReference>
<dbReference type="Pfam" id="PF13302">
    <property type="entry name" value="Acetyltransf_3"/>
    <property type="match status" value="1"/>
</dbReference>
<feature type="region of interest" description="Disordered" evidence="2">
    <location>
        <begin position="501"/>
        <end position="520"/>
    </location>
</feature>
<reference evidence="5" key="1">
    <citation type="submission" date="2016-10" db="EMBL/GenBank/DDBJ databases">
        <authorList>
            <person name="Varghese N."/>
            <person name="Submissions S."/>
        </authorList>
    </citation>
    <scope>NUCLEOTIDE SEQUENCE [LARGE SCALE GENOMIC DNA]</scope>
    <source>
        <strain evidence="5">DSM 10014</strain>
    </source>
</reference>
<proteinExistence type="predicted"/>
<dbReference type="PANTHER" id="PTHR43415">
    <property type="entry name" value="SPERMIDINE N(1)-ACETYLTRANSFERASE"/>
    <property type="match status" value="1"/>
</dbReference>
<gene>
    <name evidence="4" type="ORF">SAMN04488041_11159</name>
</gene>
<dbReference type="InterPro" id="IPR016181">
    <property type="entry name" value="Acyl_CoA_acyltransferase"/>
</dbReference>
<protein>
    <submittedName>
        <fullName evidence="4">UDP-2,4-diacetamido-2,4,6-trideoxy-beta-L-altropyranose hydrolase</fullName>
    </submittedName>
</protein>
<name>A0A1H3DMU2_9RHOB</name>
<dbReference type="Pfam" id="PF04101">
    <property type="entry name" value="Glyco_tran_28_C"/>
    <property type="match status" value="1"/>
</dbReference>
<dbReference type="InterPro" id="IPR020023">
    <property type="entry name" value="PseG"/>
</dbReference>
<evidence type="ECO:0000256" key="2">
    <source>
        <dbReference type="SAM" id="MobiDB-lite"/>
    </source>
</evidence>
<dbReference type="Gene3D" id="3.40.50.11190">
    <property type="match status" value="1"/>
</dbReference>
<dbReference type="InterPro" id="IPR007235">
    <property type="entry name" value="Glyco_trans_28_C"/>
</dbReference>
<dbReference type="Gene3D" id="3.40.50.2000">
    <property type="entry name" value="Glycogen Phosphorylase B"/>
    <property type="match status" value="1"/>
</dbReference>
<evidence type="ECO:0000256" key="1">
    <source>
        <dbReference type="PIRSR" id="PIRSR620023-2"/>
    </source>
</evidence>
<dbReference type="Gene3D" id="3.40.630.30">
    <property type="match status" value="1"/>
</dbReference>
<dbReference type="STRING" id="60137.SAMN04488041_11159"/>
<dbReference type="CDD" id="cd04301">
    <property type="entry name" value="NAT_SF"/>
    <property type="match status" value="1"/>
</dbReference>
<accession>A0A1H3DMU2</accession>
<evidence type="ECO:0000313" key="4">
    <source>
        <dbReference type="EMBL" id="SDX67735.1"/>
    </source>
</evidence>
<feature type="binding site" evidence="1">
    <location>
        <position position="159"/>
    </location>
    <ligand>
        <name>substrate</name>
    </ligand>
</feature>
<feature type="compositionally biased region" description="Polar residues" evidence="2">
    <location>
        <begin position="501"/>
        <end position="511"/>
    </location>
</feature>
<dbReference type="GO" id="GO:0016747">
    <property type="term" value="F:acyltransferase activity, transferring groups other than amino-acyl groups"/>
    <property type="evidence" value="ECO:0007669"/>
    <property type="project" value="InterPro"/>
</dbReference>
<dbReference type="AlphaFoldDB" id="A0A1H3DMU2"/>
<keyword evidence="4" id="KW-0378">Hydrolase</keyword>
<dbReference type="SUPFAM" id="SSF55729">
    <property type="entry name" value="Acyl-CoA N-acyltransferases (Nat)"/>
    <property type="match status" value="1"/>
</dbReference>